<dbReference type="AlphaFoldDB" id="A0A2D0N6G1"/>
<comment type="caution">
    <text evidence="2">The sequence shown here is derived from an EMBL/GenBank/DDBJ whole genome shotgun (WGS) entry which is preliminary data.</text>
</comment>
<dbReference type="Gene3D" id="1.50.10.10">
    <property type="match status" value="1"/>
</dbReference>
<sequence>MSSSSETKTLFSSDAFTLYSDRIVQGRYSARAIAPDHLVSNYPSREIELLDDHDQDSEKSWKLTEDLSRFPQYRSDQPLVDTLYQLSLEEAHLNIEPDGTFRTGAEWGGVWTRDISYSILLAFAFLEPEVSKTSLRKKVRRGMIIQDTGSGGAWPVSSDRTTWVLAAWEIYQVTGDAAWLDEVYPIIKNTLEDDYKTLFDAATGMFCGESSFLDWREQTYPRWMSNADIYTSLNLGTNVVHYQAHKILAAMARIKGESTDVFSQRADLIRDGINKYLWQKDVGYYGQYLYGRSDLIRSPRFETLGESLAILFGVADQAQTESIINNAPLTPYGLSCIYPQIPNIPAYHNNGIWPFVQAYWNLAAARAGNLSVLNHGLASIYRPAALFLTNYENMVAETGDFRGTEINSHRMLWSIAGNLAMVYRVFLGMSFGEDGLHFTPAVPESYGGVRTLSGFHYRNAVLDISVSGWGRQIKTFTLDGQEQDRAMVPPDLSGHHKITIVLEAEPKEGAEARIIDNYFSLPAPRVIPTAKSIEWESLPGATHYKVYRNGEFWRETKDTEMAVGTPAYAVYQVEAVDARAYPSFASEPVTFAKDVRIIPLEAFVAASPLPFTDFTGDGFVEVSLDKNRVIDIPVEIEKAGNYLLDIRYANGSGPWNTDNKCAIRSLSVNDAYTGVMVFPQRGTDAWSDWGYSNVRKIQLQTGTNQLKLHFEEWNHNMNVEINRAMLDHIRIIAID</sequence>
<dbReference type="GO" id="GO:0005975">
    <property type="term" value="P:carbohydrate metabolic process"/>
    <property type="evidence" value="ECO:0007669"/>
    <property type="project" value="InterPro"/>
</dbReference>
<keyword evidence="3" id="KW-1185">Reference proteome</keyword>
<protein>
    <submittedName>
        <fullName evidence="2">Glycogen debranching protein</fullName>
    </submittedName>
</protein>
<dbReference type="Proteomes" id="UP000223913">
    <property type="component" value="Unassembled WGS sequence"/>
</dbReference>
<name>A0A2D0N6G1_FLAN2</name>
<evidence type="ECO:0000259" key="1">
    <source>
        <dbReference type="Pfam" id="PF17389"/>
    </source>
</evidence>
<dbReference type="InterPro" id="IPR012341">
    <property type="entry name" value="6hp_glycosidase-like_sf"/>
</dbReference>
<dbReference type="InterPro" id="IPR008979">
    <property type="entry name" value="Galactose-bd-like_sf"/>
</dbReference>
<dbReference type="RefSeq" id="WP_099152679.1">
    <property type="nucleotide sequence ID" value="NZ_PDUD01000028.1"/>
</dbReference>
<dbReference type="InterPro" id="IPR035396">
    <property type="entry name" value="Bac_rhamnosid6H"/>
</dbReference>
<feature type="domain" description="Alpha-L-rhamnosidase six-hairpin glycosidase" evidence="1">
    <location>
        <begin position="161"/>
        <end position="318"/>
    </location>
</feature>
<organism evidence="2 3">
    <name type="scientific">Flavilitoribacter nigricans (strain ATCC 23147 / DSM 23189 / NBRC 102662 / NCIMB 1420 / SS-2)</name>
    <name type="common">Lewinella nigricans</name>
    <dbReference type="NCBI Taxonomy" id="1122177"/>
    <lineage>
        <taxon>Bacteria</taxon>
        <taxon>Pseudomonadati</taxon>
        <taxon>Bacteroidota</taxon>
        <taxon>Saprospiria</taxon>
        <taxon>Saprospirales</taxon>
        <taxon>Lewinellaceae</taxon>
        <taxon>Flavilitoribacter</taxon>
    </lineage>
</organism>
<dbReference type="Gene3D" id="2.60.120.260">
    <property type="entry name" value="Galactose-binding domain-like"/>
    <property type="match status" value="1"/>
</dbReference>
<dbReference type="Gene3D" id="2.60.420.10">
    <property type="entry name" value="Maltose phosphorylase, domain 3"/>
    <property type="match status" value="1"/>
</dbReference>
<dbReference type="Pfam" id="PF17389">
    <property type="entry name" value="Bac_rhamnosid6H"/>
    <property type="match status" value="1"/>
</dbReference>
<dbReference type="SUPFAM" id="SSF48208">
    <property type="entry name" value="Six-hairpin glycosidases"/>
    <property type="match status" value="1"/>
</dbReference>
<dbReference type="InterPro" id="IPR008928">
    <property type="entry name" value="6-hairpin_glycosidase_sf"/>
</dbReference>
<reference evidence="2 3" key="1">
    <citation type="submission" date="2017-10" db="EMBL/GenBank/DDBJ databases">
        <title>The draft genome sequence of Lewinella nigricans NBRC 102662.</title>
        <authorList>
            <person name="Wang K."/>
        </authorList>
    </citation>
    <scope>NUCLEOTIDE SEQUENCE [LARGE SCALE GENOMIC DNA]</scope>
    <source>
        <strain evidence="2 3">NBRC 102662</strain>
    </source>
</reference>
<evidence type="ECO:0000313" key="3">
    <source>
        <dbReference type="Proteomes" id="UP000223913"/>
    </source>
</evidence>
<dbReference type="OrthoDB" id="49490at2"/>
<dbReference type="SUPFAM" id="SSF49785">
    <property type="entry name" value="Galactose-binding domain-like"/>
    <property type="match status" value="1"/>
</dbReference>
<evidence type="ECO:0000313" key="2">
    <source>
        <dbReference type="EMBL" id="PHN03966.1"/>
    </source>
</evidence>
<dbReference type="EMBL" id="PDUD01000028">
    <property type="protein sequence ID" value="PHN03966.1"/>
    <property type="molecule type" value="Genomic_DNA"/>
</dbReference>
<accession>A0A2D0N6G1</accession>
<gene>
    <name evidence="2" type="ORF">CRP01_24145</name>
</gene>
<proteinExistence type="predicted"/>